<protein>
    <submittedName>
        <fullName evidence="5">Uncharacterized protein</fullName>
    </submittedName>
</protein>
<sequence>MTAAAERLDYDLSWAICQDFHQYAVTLNLHILDDPSSSSATSNSDPSDQDVKRKLVWHVIQFQTLMALCLRRPTNLLISNFHVDLPVLASTLPADTMTLFVLASRMTFIVSQFLKLVQADHNPDQDVFVAETETCCLHLEALLEEWNVYEDSTDLSDNLLPITLDYLVFGHTALLLMDRMIYDTSPPSPRALQAARKSLRFIHLAAQLSLNPLATITFIAFYPFEAFFTLHYDLLSRDKPTRCQDRCLLEDFAAVLQTIIPALGPFAPLAHAVDFINIVKRLFETERSDTGGVAAVDWLQSQGVVPSQLTAFAKRADPAALSRLGEAFSLALEALEDCR</sequence>
<keyword evidence="3" id="KW-0238">DNA-binding</keyword>
<evidence type="ECO:0000313" key="6">
    <source>
        <dbReference type="Proteomes" id="UP001610563"/>
    </source>
</evidence>
<comment type="subcellular location">
    <subcellularLocation>
        <location evidence="1">Nucleus</location>
    </subcellularLocation>
</comment>
<dbReference type="PANTHER" id="PTHR46910:SF3">
    <property type="entry name" value="HALOTOLERANCE PROTEIN 9-RELATED"/>
    <property type="match status" value="1"/>
</dbReference>
<gene>
    <name evidence="5" type="ORF">BJX66DRAFT_227420</name>
</gene>
<dbReference type="Proteomes" id="UP001610563">
    <property type="component" value="Unassembled WGS sequence"/>
</dbReference>
<dbReference type="InterPro" id="IPR050987">
    <property type="entry name" value="AtrR-like"/>
</dbReference>
<evidence type="ECO:0000256" key="2">
    <source>
        <dbReference type="ARBA" id="ARBA00022723"/>
    </source>
</evidence>
<keyword evidence="2" id="KW-0479">Metal-binding</keyword>
<evidence type="ECO:0000256" key="4">
    <source>
        <dbReference type="ARBA" id="ARBA00023242"/>
    </source>
</evidence>
<keyword evidence="6" id="KW-1185">Reference proteome</keyword>
<accession>A0ABR4GKT6</accession>
<reference evidence="5 6" key="1">
    <citation type="submission" date="2024-07" db="EMBL/GenBank/DDBJ databases">
        <title>Section-level genome sequencing and comparative genomics of Aspergillus sections Usti and Cavernicolus.</title>
        <authorList>
            <consortium name="Lawrence Berkeley National Laboratory"/>
            <person name="Nybo J.L."/>
            <person name="Vesth T.C."/>
            <person name="Theobald S."/>
            <person name="Frisvad J.C."/>
            <person name="Larsen T.O."/>
            <person name="Kjaerboelling I."/>
            <person name="Rothschild-Mancinelli K."/>
            <person name="Lyhne E.K."/>
            <person name="Kogle M.E."/>
            <person name="Barry K."/>
            <person name="Clum A."/>
            <person name="Na H."/>
            <person name="Ledsgaard L."/>
            <person name="Lin J."/>
            <person name="Lipzen A."/>
            <person name="Kuo A."/>
            <person name="Riley R."/>
            <person name="Mondo S."/>
            <person name="Labutti K."/>
            <person name="Haridas S."/>
            <person name="Pangalinan J."/>
            <person name="Salamov A.A."/>
            <person name="Simmons B.A."/>
            <person name="Magnuson J.K."/>
            <person name="Chen J."/>
            <person name="Drula E."/>
            <person name="Henrissat B."/>
            <person name="Wiebenga A."/>
            <person name="Lubbers R.J."/>
            <person name="Gomes A.C."/>
            <person name="Makela M.R."/>
            <person name="Stajich J."/>
            <person name="Grigoriev I.V."/>
            <person name="Mortensen U.H."/>
            <person name="De Vries R.P."/>
            <person name="Baker S.E."/>
            <person name="Andersen M.R."/>
        </authorList>
    </citation>
    <scope>NUCLEOTIDE SEQUENCE [LARGE SCALE GENOMIC DNA]</scope>
    <source>
        <strain evidence="5 6">CBS 209.92</strain>
    </source>
</reference>
<proteinExistence type="predicted"/>
<dbReference type="PANTHER" id="PTHR46910">
    <property type="entry name" value="TRANSCRIPTION FACTOR PDR1"/>
    <property type="match status" value="1"/>
</dbReference>
<dbReference type="CDD" id="cd12148">
    <property type="entry name" value="fungal_TF_MHR"/>
    <property type="match status" value="1"/>
</dbReference>
<evidence type="ECO:0000256" key="1">
    <source>
        <dbReference type="ARBA" id="ARBA00004123"/>
    </source>
</evidence>
<keyword evidence="4" id="KW-0539">Nucleus</keyword>
<organism evidence="5 6">
    <name type="scientific">Aspergillus keveii</name>
    <dbReference type="NCBI Taxonomy" id="714993"/>
    <lineage>
        <taxon>Eukaryota</taxon>
        <taxon>Fungi</taxon>
        <taxon>Dikarya</taxon>
        <taxon>Ascomycota</taxon>
        <taxon>Pezizomycotina</taxon>
        <taxon>Eurotiomycetes</taxon>
        <taxon>Eurotiomycetidae</taxon>
        <taxon>Eurotiales</taxon>
        <taxon>Aspergillaceae</taxon>
        <taxon>Aspergillus</taxon>
        <taxon>Aspergillus subgen. Nidulantes</taxon>
    </lineage>
</organism>
<evidence type="ECO:0000256" key="3">
    <source>
        <dbReference type="ARBA" id="ARBA00023125"/>
    </source>
</evidence>
<dbReference type="EMBL" id="JBFTWV010000006">
    <property type="protein sequence ID" value="KAL2799668.1"/>
    <property type="molecule type" value="Genomic_DNA"/>
</dbReference>
<name>A0ABR4GKT6_9EURO</name>
<evidence type="ECO:0000313" key="5">
    <source>
        <dbReference type="EMBL" id="KAL2799668.1"/>
    </source>
</evidence>
<comment type="caution">
    <text evidence="5">The sequence shown here is derived from an EMBL/GenBank/DDBJ whole genome shotgun (WGS) entry which is preliminary data.</text>
</comment>